<dbReference type="GO" id="GO:0003924">
    <property type="term" value="F:GTPase activity"/>
    <property type="evidence" value="ECO:0007669"/>
    <property type="project" value="InterPro"/>
</dbReference>
<evidence type="ECO:0000256" key="4">
    <source>
        <dbReference type="PIRSR" id="PIRSR606689-2"/>
    </source>
</evidence>
<dbReference type="SUPFAM" id="SSF52540">
    <property type="entry name" value="P-loop containing nucleoside triphosphate hydrolases"/>
    <property type="match status" value="1"/>
</dbReference>
<evidence type="ECO:0000256" key="3">
    <source>
        <dbReference type="PIRSR" id="PIRSR606689-1"/>
    </source>
</evidence>
<dbReference type="PROSITE" id="PS51419">
    <property type="entry name" value="RAB"/>
    <property type="match status" value="1"/>
</dbReference>
<dbReference type="NCBIfam" id="TIGR00231">
    <property type="entry name" value="small_GTP"/>
    <property type="match status" value="1"/>
</dbReference>
<keyword evidence="7" id="KW-1185">Reference proteome</keyword>
<dbReference type="GO" id="GO:0046872">
    <property type="term" value="F:metal ion binding"/>
    <property type="evidence" value="ECO:0007669"/>
    <property type="project" value="UniProtKB-KW"/>
</dbReference>
<protein>
    <submittedName>
        <fullName evidence="5 6">ADP-ribosylation factor</fullName>
    </submittedName>
</protein>
<dbReference type="PANTHER" id="PTHR11711">
    <property type="entry name" value="ADP RIBOSYLATION FACTOR-RELATED"/>
    <property type="match status" value="1"/>
</dbReference>
<evidence type="ECO:0000256" key="2">
    <source>
        <dbReference type="ARBA" id="ARBA00023134"/>
    </source>
</evidence>
<feature type="binding site" evidence="3">
    <location>
        <begin position="8"/>
        <end position="15"/>
    </location>
    <ligand>
        <name>GTP</name>
        <dbReference type="ChEBI" id="CHEBI:37565"/>
    </ligand>
</feature>
<feature type="binding site" evidence="3">
    <location>
        <position position="58"/>
    </location>
    <ligand>
        <name>GTP</name>
        <dbReference type="ChEBI" id="CHEBI:37565"/>
    </ligand>
</feature>
<dbReference type="AlphaFoldDB" id="V6LXN4"/>
<dbReference type="SMART" id="SM00178">
    <property type="entry name" value="SAR"/>
    <property type="match status" value="1"/>
</dbReference>
<organism evidence="5">
    <name type="scientific">Spironucleus salmonicida</name>
    <dbReference type="NCBI Taxonomy" id="348837"/>
    <lineage>
        <taxon>Eukaryota</taxon>
        <taxon>Metamonada</taxon>
        <taxon>Diplomonadida</taxon>
        <taxon>Hexamitidae</taxon>
        <taxon>Hexamitinae</taxon>
        <taxon>Spironucleus</taxon>
    </lineage>
</organism>
<dbReference type="GO" id="GO:0005525">
    <property type="term" value="F:GTP binding"/>
    <property type="evidence" value="ECO:0007669"/>
    <property type="project" value="UniProtKB-KW"/>
</dbReference>
<feature type="binding site" evidence="4">
    <location>
        <position position="15"/>
    </location>
    <ligand>
        <name>Mg(2+)</name>
        <dbReference type="ChEBI" id="CHEBI:18420"/>
    </ligand>
</feature>
<dbReference type="InterPro" id="IPR024156">
    <property type="entry name" value="Small_GTPase_ARF"/>
</dbReference>
<gene>
    <name evidence="5" type="ORF">SS50377_14421</name>
    <name evidence="6" type="ORF">SS50377_20418</name>
</gene>
<dbReference type="EMBL" id="AUWU02000001">
    <property type="protein sequence ID" value="KAH0577069.1"/>
    <property type="molecule type" value="Genomic_DNA"/>
</dbReference>
<dbReference type="PROSITE" id="PS51417">
    <property type="entry name" value="ARF"/>
    <property type="match status" value="1"/>
</dbReference>
<dbReference type="SMART" id="SM00175">
    <property type="entry name" value="RAB"/>
    <property type="match status" value="1"/>
</dbReference>
<reference evidence="6" key="2">
    <citation type="submission" date="2020-12" db="EMBL/GenBank/DDBJ databases">
        <title>New Spironucleus salmonicida genome in near-complete chromosomes.</title>
        <authorList>
            <person name="Xu F."/>
            <person name="Kurt Z."/>
            <person name="Jimenez-Gonzalez A."/>
            <person name="Astvaldsson A."/>
            <person name="Andersson J.O."/>
            <person name="Svard S.G."/>
        </authorList>
    </citation>
    <scope>NUCLEOTIDE SEQUENCE</scope>
    <source>
        <strain evidence="6">ATCC 50377</strain>
    </source>
</reference>
<evidence type="ECO:0000313" key="5">
    <source>
        <dbReference type="EMBL" id="EST45579.1"/>
    </source>
</evidence>
<keyword evidence="2 3" id="KW-0342">GTP-binding</keyword>
<dbReference type="InterPro" id="IPR027417">
    <property type="entry name" value="P-loop_NTPase"/>
</dbReference>
<feature type="binding site" evidence="4">
    <location>
        <position position="36"/>
    </location>
    <ligand>
        <name>Mg(2+)</name>
        <dbReference type="ChEBI" id="CHEBI:18420"/>
    </ligand>
</feature>
<name>V6LXN4_9EUKA</name>
<evidence type="ECO:0000313" key="6">
    <source>
        <dbReference type="EMBL" id="KAH0577069.1"/>
    </source>
</evidence>
<keyword evidence="4" id="KW-0460">Magnesium</keyword>
<accession>V6LXN4</accession>
<dbReference type="Pfam" id="PF00025">
    <property type="entry name" value="Arf"/>
    <property type="match status" value="1"/>
</dbReference>
<dbReference type="VEuPathDB" id="GiardiaDB:SS50377_20418"/>
<dbReference type="Gene3D" id="3.40.50.300">
    <property type="entry name" value="P-loop containing nucleotide triphosphate hydrolases"/>
    <property type="match status" value="1"/>
</dbReference>
<keyword evidence="4" id="KW-0479">Metal-binding</keyword>
<sequence length="165" mass="18829">MPNVLIIGLDNAGKSTLTSRMLTRLGQNHNQQILPTIALETHTFKYRKNKFTIFDLGGSGRFRSLWESYVIDANIILVVIDSADRETFFVARDNFQKLMSNIQPKQQQFKIIFNKQDLETAVTQDKMSRLLNLDGLFKGADLQVFSLSALRDEGVEQLIKSVFND</sequence>
<dbReference type="EMBL" id="KI546090">
    <property type="protein sequence ID" value="EST45579.1"/>
    <property type="molecule type" value="Genomic_DNA"/>
</dbReference>
<dbReference type="InterPro" id="IPR006689">
    <property type="entry name" value="Small_GTPase_ARF/SAR"/>
</dbReference>
<evidence type="ECO:0000313" key="7">
    <source>
        <dbReference type="Proteomes" id="UP000018208"/>
    </source>
</evidence>
<proteinExistence type="predicted"/>
<dbReference type="SMART" id="SM00177">
    <property type="entry name" value="ARF"/>
    <property type="match status" value="1"/>
</dbReference>
<evidence type="ECO:0000256" key="1">
    <source>
        <dbReference type="ARBA" id="ARBA00022741"/>
    </source>
</evidence>
<keyword evidence="1 3" id="KW-0547">Nucleotide-binding</keyword>
<dbReference type="Proteomes" id="UP000018208">
    <property type="component" value="Unassembled WGS sequence"/>
</dbReference>
<dbReference type="InterPro" id="IPR005225">
    <property type="entry name" value="Small_GTP-bd"/>
</dbReference>
<dbReference type="OrthoDB" id="442317at2759"/>
<feature type="binding site" evidence="3">
    <location>
        <begin position="114"/>
        <end position="117"/>
    </location>
    <ligand>
        <name>GTP</name>
        <dbReference type="ChEBI" id="CHEBI:37565"/>
    </ligand>
</feature>
<reference evidence="5 6" key="1">
    <citation type="journal article" date="2014" name="PLoS Genet.">
        <title>The Genome of Spironucleus salmonicida Highlights a Fish Pathogen Adapted to Fluctuating Environments.</title>
        <authorList>
            <person name="Xu F."/>
            <person name="Jerlstrom-Hultqvist J."/>
            <person name="Einarsson E."/>
            <person name="Astvaldsson A."/>
            <person name="Svard S.G."/>
            <person name="Andersson J.O."/>
        </authorList>
    </citation>
    <scope>NUCLEOTIDE SEQUENCE</scope>
    <source>
        <strain evidence="6">ATCC 50377</strain>
    </source>
</reference>